<dbReference type="PANTHER" id="PTHR34351">
    <property type="entry name" value="SLR1927 PROTEIN-RELATED"/>
    <property type="match status" value="1"/>
</dbReference>
<proteinExistence type="predicted"/>
<reference evidence="2 3" key="1">
    <citation type="submission" date="2021-10" db="EMBL/GenBank/DDBJ databases">
        <authorList>
            <person name="Criscuolo A."/>
        </authorList>
    </citation>
    <scope>NUCLEOTIDE SEQUENCE [LARGE SCALE GENOMIC DNA]</scope>
    <source>
        <strain evidence="3">CIP 111883</strain>
    </source>
</reference>
<feature type="domain" description="DUF58" evidence="1">
    <location>
        <begin position="5"/>
        <end position="47"/>
    </location>
</feature>
<dbReference type="InterPro" id="IPR002881">
    <property type="entry name" value="DUF58"/>
</dbReference>
<evidence type="ECO:0000313" key="3">
    <source>
        <dbReference type="Proteomes" id="UP000789833"/>
    </source>
</evidence>
<dbReference type="Pfam" id="PF01882">
    <property type="entry name" value="DUF58"/>
    <property type="match status" value="1"/>
</dbReference>
<evidence type="ECO:0000259" key="1">
    <source>
        <dbReference type="Pfam" id="PF01882"/>
    </source>
</evidence>
<evidence type="ECO:0000313" key="2">
    <source>
        <dbReference type="EMBL" id="CAG9622084.1"/>
    </source>
</evidence>
<keyword evidence="3" id="KW-1185">Reference proteome</keyword>
<dbReference type="RefSeq" id="WP_230502234.1">
    <property type="nucleotide sequence ID" value="NZ_CAKJTJ010000016.1"/>
</dbReference>
<dbReference type="EMBL" id="CAKJTJ010000016">
    <property type="protein sequence ID" value="CAG9622084.1"/>
    <property type="molecule type" value="Genomic_DNA"/>
</dbReference>
<sequence length="189" mass="21991">MVIGTRDYQNGDSFGQIHWKATARTNHLQSKVYERTSQLTWLFIIDIHTVDLEEKLRGVAYLLRYATKQSISYSILVNIKKFGKPSYIELNIGGGKQQFQAALLLLARIKVENVIIPPSMFTKIVHQHAPSFAYAFICAEQRVYEKWELQIDAYLIEFVSRMGKLKDIPKKTKKKYEGEVPIRYPLFIF</sequence>
<accession>A0ABN8AC52</accession>
<comment type="caution">
    <text evidence="2">The sequence shown here is derived from an EMBL/GenBank/DDBJ whole genome shotgun (WGS) entry which is preliminary data.</text>
</comment>
<gene>
    <name evidence="2" type="ORF">BACCIP111883_02875</name>
</gene>
<organism evidence="2 3">
    <name type="scientific">Sutcliffiella rhizosphaerae</name>
    <dbReference type="NCBI Taxonomy" id="2880967"/>
    <lineage>
        <taxon>Bacteria</taxon>
        <taxon>Bacillati</taxon>
        <taxon>Bacillota</taxon>
        <taxon>Bacilli</taxon>
        <taxon>Bacillales</taxon>
        <taxon>Bacillaceae</taxon>
        <taxon>Sutcliffiella</taxon>
    </lineage>
</organism>
<dbReference type="PANTHER" id="PTHR34351:SF2">
    <property type="entry name" value="DUF58 DOMAIN-CONTAINING PROTEIN"/>
    <property type="match status" value="1"/>
</dbReference>
<protein>
    <recommendedName>
        <fullName evidence="1">DUF58 domain-containing protein</fullName>
    </recommendedName>
</protein>
<name>A0ABN8AC52_9BACI</name>
<dbReference type="Proteomes" id="UP000789833">
    <property type="component" value="Unassembled WGS sequence"/>
</dbReference>